<sequence>MDSPNSTKLANKRFRSDSGSSSDPEATPNWPRFLVVSSGGDDNALANLSPFAVNKGIEGVVGTPKSIKRLRSGDLLVEVSRSAQANNLLRTKTLVNAAVRVTPHRSLNSSKGVIRCLDIKNCSDEEILDGLASQQVSHIHRISVLREGVRKPTGTFILTLNTPKLPKTLKIGYLQVKVEIYIPNPIRCFNCQRYGHFKTSCNRPATCGKCGEEGHSGDTYGSKCTETADVANLLADEFESNSSSNHYSQAFQTFLYTAEKRKVNFTSDNSEDYNSLFNITELRIALERSNDTATGPDEVHYQFLKHLPDNSLLVLLDIFSGIWENGNFPAAWREATIIPIAKPGKDPTNPTNYRPISLTSCLCKTFERMVPSHVGIHGNEKVDTLAKEALQMDVTNLHLPHTDYRPNINGYIKSKWQELWDSFPENKLYQVKPTIGTVGNATPRKRRDDLVLTRARIGHTYLTHVYLLHGDERPYCIPCDCDVTVSHILVDCYEYSHIRQKYYTVPHLKTLFEHIDPSLILDFLKESNLYRKF</sequence>
<accession>A0A9Q1CFB5</accession>
<evidence type="ECO:0000313" key="5">
    <source>
        <dbReference type="Proteomes" id="UP001152320"/>
    </source>
</evidence>
<dbReference type="SUPFAM" id="SSF57756">
    <property type="entry name" value="Retrovirus zinc finger-like domains"/>
    <property type="match status" value="1"/>
</dbReference>
<keyword evidence="1" id="KW-0863">Zinc-finger</keyword>
<evidence type="ECO:0000313" key="4">
    <source>
        <dbReference type="EMBL" id="KAJ8043459.1"/>
    </source>
</evidence>
<dbReference type="OrthoDB" id="7761164at2759"/>
<dbReference type="Gene3D" id="4.10.60.10">
    <property type="entry name" value="Zinc finger, CCHC-type"/>
    <property type="match status" value="1"/>
</dbReference>
<dbReference type="Proteomes" id="UP001152320">
    <property type="component" value="Chromosome 4"/>
</dbReference>
<dbReference type="AlphaFoldDB" id="A0A9Q1CFB5"/>
<feature type="region of interest" description="Disordered" evidence="2">
    <location>
        <begin position="1"/>
        <end position="29"/>
    </location>
</feature>
<keyword evidence="4" id="KW-0808">Transferase</keyword>
<dbReference type="GO" id="GO:0003964">
    <property type="term" value="F:RNA-directed DNA polymerase activity"/>
    <property type="evidence" value="ECO:0007669"/>
    <property type="project" value="UniProtKB-KW"/>
</dbReference>
<dbReference type="PANTHER" id="PTHR19446">
    <property type="entry name" value="REVERSE TRANSCRIPTASES"/>
    <property type="match status" value="1"/>
</dbReference>
<dbReference type="InterPro" id="IPR036875">
    <property type="entry name" value="Znf_CCHC_sf"/>
</dbReference>
<feature type="domain" description="CCHC-type" evidence="3">
    <location>
        <begin position="187"/>
        <end position="201"/>
    </location>
</feature>
<gene>
    <name evidence="4" type="ORF">HOLleu_10552</name>
</gene>
<keyword evidence="4" id="KW-0548">Nucleotidyltransferase</keyword>
<keyword evidence="5" id="KW-1185">Reference proteome</keyword>
<protein>
    <submittedName>
        <fullName evidence="4">RNA-directed DNA polymerase from mobile element jockey</fullName>
    </submittedName>
</protein>
<dbReference type="PROSITE" id="PS50158">
    <property type="entry name" value="ZF_CCHC"/>
    <property type="match status" value="1"/>
</dbReference>
<dbReference type="InterPro" id="IPR001878">
    <property type="entry name" value="Znf_CCHC"/>
</dbReference>
<evidence type="ECO:0000256" key="2">
    <source>
        <dbReference type="SAM" id="MobiDB-lite"/>
    </source>
</evidence>
<keyword evidence="1" id="KW-0479">Metal-binding</keyword>
<name>A0A9Q1CFB5_HOLLE</name>
<evidence type="ECO:0000259" key="3">
    <source>
        <dbReference type="PROSITE" id="PS50158"/>
    </source>
</evidence>
<evidence type="ECO:0000256" key="1">
    <source>
        <dbReference type="PROSITE-ProRule" id="PRU00047"/>
    </source>
</evidence>
<keyword evidence="1" id="KW-0862">Zinc</keyword>
<dbReference type="GO" id="GO:0003676">
    <property type="term" value="F:nucleic acid binding"/>
    <property type="evidence" value="ECO:0007669"/>
    <property type="project" value="InterPro"/>
</dbReference>
<comment type="caution">
    <text evidence="4">The sequence shown here is derived from an EMBL/GenBank/DDBJ whole genome shotgun (WGS) entry which is preliminary data.</text>
</comment>
<proteinExistence type="predicted"/>
<organism evidence="4 5">
    <name type="scientific">Holothuria leucospilota</name>
    <name type="common">Black long sea cucumber</name>
    <name type="synonym">Mertensiothuria leucospilota</name>
    <dbReference type="NCBI Taxonomy" id="206669"/>
    <lineage>
        <taxon>Eukaryota</taxon>
        <taxon>Metazoa</taxon>
        <taxon>Echinodermata</taxon>
        <taxon>Eleutherozoa</taxon>
        <taxon>Echinozoa</taxon>
        <taxon>Holothuroidea</taxon>
        <taxon>Aspidochirotacea</taxon>
        <taxon>Aspidochirotida</taxon>
        <taxon>Holothuriidae</taxon>
        <taxon>Holothuria</taxon>
    </lineage>
</organism>
<reference evidence="4" key="1">
    <citation type="submission" date="2021-10" db="EMBL/GenBank/DDBJ databases">
        <title>Tropical sea cucumber genome reveals ecological adaptation and Cuvierian tubules defense mechanism.</title>
        <authorList>
            <person name="Chen T."/>
        </authorList>
    </citation>
    <scope>NUCLEOTIDE SEQUENCE</scope>
    <source>
        <strain evidence="4">Nanhai2018</strain>
        <tissue evidence="4">Muscle</tissue>
    </source>
</reference>
<dbReference type="GO" id="GO:0008270">
    <property type="term" value="F:zinc ion binding"/>
    <property type="evidence" value="ECO:0007669"/>
    <property type="project" value="UniProtKB-KW"/>
</dbReference>
<dbReference type="EMBL" id="JAIZAY010000004">
    <property type="protein sequence ID" value="KAJ8043459.1"/>
    <property type="molecule type" value="Genomic_DNA"/>
</dbReference>
<keyword evidence="4" id="KW-0695">RNA-directed DNA polymerase</keyword>